<dbReference type="AlphaFoldDB" id="A0A6I4TW29"/>
<dbReference type="RefSeq" id="WP_161390398.1">
    <property type="nucleotide sequence ID" value="NZ_JBHSCP010000001.1"/>
</dbReference>
<keyword evidence="3" id="KW-1185">Reference proteome</keyword>
<protein>
    <submittedName>
        <fullName evidence="2">Uncharacterized protein</fullName>
    </submittedName>
</protein>
<evidence type="ECO:0000313" key="2">
    <source>
        <dbReference type="EMBL" id="MXO98798.1"/>
    </source>
</evidence>
<feature type="compositionally biased region" description="Basic and acidic residues" evidence="1">
    <location>
        <begin position="10"/>
        <end position="35"/>
    </location>
</feature>
<feature type="region of interest" description="Disordered" evidence="1">
    <location>
        <begin position="64"/>
        <end position="86"/>
    </location>
</feature>
<evidence type="ECO:0000313" key="3">
    <source>
        <dbReference type="Proteomes" id="UP000469430"/>
    </source>
</evidence>
<gene>
    <name evidence="2" type="ORF">GRI97_07350</name>
</gene>
<evidence type="ECO:0000256" key="1">
    <source>
        <dbReference type="SAM" id="MobiDB-lite"/>
    </source>
</evidence>
<organism evidence="2 3">
    <name type="scientific">Croceibacterium xixiisoli</name>
    <dbReference type="NCBI Taxonomy" id="1476466"/>
    <lineage>
        <taxon>Bacteria</taxon>
        <taxon>Pseudomonadati</taxon>
        <taxon>Pseudomonadota</taxon>
        <taxon>Alphaproteobacteria</taxon>
        <taxon>Sphingomonadales</taxon>
        <taxon>Erythrobacteraceae</taxon>
        <taxon>Croceibacterium</taxon>
    </lineage>
</organism>
<sequence length="86" mass="9443">MESPAGSEIAAKKRDWSGDPMQSDRRSKLVKRPREGVGCSDRLRMKSNAAGFASGNVARTISGKCRDADHADDNQEKKTRHKGRVS</sequence>
<feature type="compositionally biased region" description="Basic and acidic residues" evidence="1">
    <location>
        <begin position="64"/>
        <end position="77"/>
    </location>
</feature>
<dbReference type="EMBL" id="WTYJ01000001">
    <property type="protein sequence ID" value="MXO98798.1"/>
    <property type="molecule type" value="Genomic_DNA"/>
</dbReference>
<proteinExistence type="predicted"/>
<comment type="caution">
    <text evidence="2">The sequence shown here is derived from an EMBL/GenBank/DDBJ whole genome shotgun (WGS) entry which is preliminary data.</text>
</comment>
<feature type="region of interest" description="Disordered" evidence="1">
    <location>
        <begin position="1"/>
        <end position="40"/>
    </location>
</feature>
<reference evidence="2 3" key="1">
    <citation type="submission" date="2019-12" db="EMBL/GenBank/DDBJ databases">
        <title>Genomic-based taxomic classification of the family Erythrobacteraceae.</title>
        <authorList>
            <person name="Xu L."/>
        </authorList>
    </citation>
    <scope>NUCLEOTIDE SEQUENCE [LARGE SCALE GENOMIC DNA]</scope>
    <source>
        <strain evidence="2 3">S36</strain>
    </source>
</reference>
<dbReference type="Proteomes" id="UP000469430">
    <property type="component" value="Unassembled WGS sequence"/>
</dbReference>
<accession>A0A6I4TW29</accession>
<name>A0A6I4TW29_9SPHN</name>